<dbReference type="GO" id="GO:0032259">
    <property type="term" value="P:methylation"/>
    <property type="evidence" value="ECO:0007669"/>
    <property type="project" value="UniProtKB-KW"/>
</dbReference>
<dbReference type="PANTHER" id="PTHR18895:SF74">
    <property type="entry name" value="MTRF1L RELEASE FACTOR GLUTAMINE METHYLTRANSFERASE"/>
    <property type="match status" value="1"/>
</dbReference>
<dbReference type="Gene3D" id="1.10.8.10">
    <property type="entry name" value="DNA helicase RuvA subunit, C-terminal domain"/>
    <property type="match status" value="1"/>
</dbReference>
<dbReference type="RefSeq" id="WP_150061038.1">
    <property type="nucleotide sequence ID" value="NZ_JACHII010000003.1"/>
</dbReference>
<evidence type="ECO:0000313" key="8">
    <source>
        <dbReference type="Proteomes" id="UP000324065"/>
    </source>
</evidence>
<evidence type="ECO:0000313" key="7">
    <source>
        <dbReference type="EMBL" id="KAA5607028.1"/>
    </source>
</evidence>
<dbReference type="GO" id="GO:0102559">
    <property type="term" value="F:peptide chain release factor N(5)-glutamine methyltransferase activity"/>
    <property type="evidence" value="ECO:0007669"/>
    <property type="project" value="UniProtKB-EC"/>
</dbReference>
<dbReference type="Gene3D" id="3.40.50.150">
    <property type="entry name" value="Vaccinia Virus protein VP39"/>
    <property type="match status" value="1"/>
</dbReference>
<organism evidence="7 8">
    <name type="scientific">Roseospira marina</name>
    <dbReference type="NCBI Taxonomy" id="140057"/>
    <lineage>
        <taxon>Bacteria</taxon>
        <taxon>Pseudomonadati</taxon>
        <taxon>Pseudomonadota</taxon>
        <taxon>Alphaproteobacteria</taxon>
        <taxon>Rhodospirillales</taxon>
        <taxon>Rhodospirillaceae</taxon>
        <taxon>Roseospira</taxon>
    </lineage>
</organism>
<accession>A0A5M6IHI8</accession>
<name>A0A5M6IHI8_9PROT</name>
<dbReference type="InterPro" id="IPR019874">
    <property type="entry name" value="RF_methyltr_PrmC"/>
</dbReference>
<keyword evidence="1 4" id="KW-0489">Methyltransferase</keyword>
<dbReference type="InterPro" id="IPR050320">
    <property type="entry name" value="N5-glutamine_MTase"/>
</dbReference>
<gene>
    <name evidence="4 7" type="primary">prmC</name>
    <name evidence="7" type="ORF">F1188_03735</name>
</gene>
<dbReference type="GO" id="GO:0003676">
    <property type="term" value="F:nucleic acid binding"/>
    <property type="evidence" value="ECO:0007669"/>
    <property type="project" value="InterPro"/>
</dbReference>
<evidence type="ECO:0000259" key="6">
    <source>
        <dbReference type="Pfam" id="PF17827"/>
    </source>
</evidence>
<dbReference type="EC" id="2.1.1.297" evidence="4"/>
<dbReference type="HAMAP" id="MF_02126">
    <property type="entry name" value="RF_methyltr_PrmC"/>
    <property type="match status" value="1"/>
</dbReference>
<dbReference type="InterPro" id="IPR025714">
    <property type="entry name" value="Methyltranfer_dom"/>
</dbReference>
<keyword evidence="2 4" id="KW-0808">Transferase</keyword>
<feature type="domain" description="Methyltransferase" evidence="5">
    <location>
        <begin position="122"/>
        <end position="207"/>
    </location>
</feature>
<dbReference type="OrthoDB" id="9800643at2"/>
<evidence type="ECO:0000256" key="3">
    <source>
        <dbReference type="ARBA" id="ARBA00022691"/>
    </source>
</evidence>
<dbReference type="InterPro" id="IPR004556">
    <property type="entry name" value="HemK-like"/>
</dbReference>
<dbReference type="Pfam" id="PF13847">
    <property type="entry name" value="Methyltransf_31"/>
    <property type="match status" value="1"/>
</dbReference>
<sequence length="298" mass="30710">MIATDSGSIAAALAAATARLEAAGVPDARFDARLLAAHALDLPSPGALTVRGSDPMPDAAARRLEALLDRRAAREPVGRILGRRGFWTLDLALGPETLEPRPDTETVVTAVLDRLPDPEVPLSVLDLGTGTGAILLALLAECRHADGLGLDIAPGAVAAAADNAERNGLSARARFQVSDWRDGLTEAPGPYDIIVSNPPYIATAELATLAPEVRAHDPVQALDGGSDGLDAYRVLVPLAASRLHPGGWLAVEVGAGQAETVADLMRAAGLENRAAVPDLTGTARCVIGARPGKKRTGP</sequence>
<feature type="domain" description="Release factor glutamine methyltransferase N-terminal" evidence="6">
    <location>
        <begin position="12"/>
        <end position="82"/>
    </location>
</feature>
<comment type="caution">
    <text evidence="7">The sequence shown here is derived from an EMBL/GenBank/DDBJ whole genome shotgun (WGS) entry which is preliminary data.</text>
</comment>
<feature type="binding site" evidence="4">
    <location>
        <position position="197"/>
    </location>
    <ligand>
        <name>S-adenosyl-L-methionine</name>
        <dbReference type="ChEBI" id="CHEBI:59789"/>
    </ligand>
</feature>
<dbReference type="PROSITE" id="PS00092">
    <property type="entry name" value="N6_MTASE"/>
    <property type="match status" value="1"/>
</dbReference>
<comment type="similarity">
    <text evidence="4">Belongs to the protein N5-glutamine methyltransferase family. PrmC subfamily.</text>
</comment>
<comment type="catalytic activity">
    <reaction evidence="4">
        <text>L-glutaminyl-[peptide chain release factor] + S-adenosyl-L-methionine = N(5)-methyl-L-glutaminyl-[peptide chain release factor] + S-adenosyl-L-homocysteine + H(+)</text>
        <dbReference type="Rhea" id="RHEA:42896"/>
        <dbReference type="Rhea" id="RHEA-COMP:10271"/>
        <dbReference type="Rhea" id="RHEA-COMP:10272"/>
        <dbReference type="ChEBI" id="CHEBI:15378"/>
        <dbReference type="ChEBI" id="CHEBI:30011"/>
        <dbReference type="ChEBI" id="CHEBI:57856"/>
        <dbReference type="ChEBI" id="CHEBI:59789"/>
        <dbReference type="ChEBI" id="CHEBI:61891"/>
        <dbReference type="EC" id="2.1.1.297"/>
    </reaction>
</comment>
<dbReference type="NCBIfam" id="TIGR00536">
    <property type="entry name" value="hemK_fam"/>
    <property type="match status" value="1"/>
</dbReference>
<dbReference type="EMBL" id="VWPJ01000002">
    <property type="protein sequence ID" value="KAA5607028.1"/>
    <property type="molecule type" value="Genomic_DNA"/>
</dbReference>
<evidence type="ECO:0000259" key="5">
    <source>
        <dbReference type="Pfam" id="PF13847"/>
    </source>
</evidence>
<dbReference type="Proteomes" id="UP000324065">
    <property type="component" value="Unassembled WGS sequence"/>
</dbReference>
<protein>
    <recommendedName>
        <fullName evidence="4">Release factor glutamine methyltransferase</fullName>
        <shortName evidence="4">RF MTase</shortName>
        <ecNumber evidence="4">2.1.1.297</ecNumber>
    </recommendedName>
    <alternativeName>
        <fullName evidence="4">N5-glutamine methyltransferase PrmC</fullName>
    </alternativeName>
    <alternativeName>
        <fullName evidence="4">Protein-(glutamine-N5) MTase PrmC</fullName>
    </alternativeName>
    <alternativeName>
        <fullName evidence="4">Protein-glutamine N-methyltransferase PrmC</fullName>
    </alternativeName>
</protein>
<dbReference type="InterPro" id="IPR029063">
    <property type="entry name" value="SAM-dependent_MTases_sf"/>
</dbReference>
<evidence type="ECO:0000256" key="2">
    <source>
        <dbReference type="ARBA" id="ARBA00022679"/>
    </source>
</evidence>
<evidence type="ECO:0000256" key="1">
    <source>
        <dbReference type="ARBA" id="ARBA00022603"/>
    </source>
</evidence>
<feature type="binding site" evidence="4">
    <location>
        <begin position="197"/>
        <end position="200"/>
    </location>
    <ligand>
        <name>substrate</name>
    </ligand>
</feature>
<dbReference type="InterPro" id="IPR002052">
    <property type="entry name" value="DNA_methylase_N6_adenine_CS"/>
</dbReference>
<dbReference type="Pfam" id="PF17827">
    <property type="entry name" value="PrmC_N"/>
    <property type="match status" value="1"/>
</dbReference>
<dbReference type="CDD" id="cd02440">
    <property type="entry name" value="AdoMet_MTases"/>
    <property type="match status" value="1"/>
</dbReference>
<proteinExistence type="inferred from homology"/>
<dbReference type="AlphaFoldDB" id="A0A5M6IHI8"/>
<feature type="binding site" evidence="4">
    <location>
        <position position="180"/>
    </location>
    <ligand>
        <name>S-adenosyl-L-methionine</name>
        <dbReference type="ChEBI" id="CHEBI:59789"/>
    </ligand>
</feature>
<comment type="function">
    <text evidence="4">Methylates the class 1 translation termination release factors RF1/PrfA and RF2/PrfB on the glutamine residue of the universally conserved GGQ motif.</text>
</comment>
<dbReference type="SUPFAM" id="SSF53335">
    <property type="entry name" value="S-adenosyl-L-methionine-dependent methyltransferases"/>
    <property type="match status" value="1"/>
</dbReference>
<keyword evidence="8" id="KW-1185">Reference proteome</keyword>
<dbReference type="NCBIfam" id="TIGR03534">
    <property type="entry name" value="RF_mod_PrmC"/>
    <property type="match status" value="1"/>
</dbReference>
<feature type="binding site" evidence="4">
    <location>
        <position position="151"/>
    </location>
    <ligand>
        <name>S-adenosyl-L-methionine</name>
        <dbReference type="ChEBI" id="CHEBI:59789"/>
    </ligand>
</feature>
<reference evidence="7 8" key="1">
    <citation type="submission" date="2019-09" db="EMBL/GenBank/DDBJ databases">
        <title>Genome sequence of Roseospira marina, one of the more divergent members of the non-sulfur purple photosynthetic bacterial family, the Rhodospirillaceae.</title>
        <authorList>
            <person name="Meyer T."/>
            <person name="Kyndt J."/>
        </authorList>
    </citation>
    <scope>NUCLEOTIDE SEQUENCE [LARGE SCALE GENOMIC DNA]</scope>
    <source>
        <strain evidence="7 8">DSM 15113</strain>
    </source>
</reference>
<dbReference type="InterPro" id="IPR040758">
    <property type="entry name" value="PrmC_N"/>
</dbReference>
<keyword evidence="3 4" id="KW-0949">S-adenosyl-L-methionine</keyword>
<evidence type="ECO:0000256" key="4">
    <source>
        <dbReference type="HAMAP-Rule" id="MF_02126"/>
    </source>
</evidence>
<feature type="binding site" evidence="4">
    <location>
        <begin position="128"/>
        <end position="132"/>
    </location>
    <ligand>
        <name>S-adenosyl-L-methionine</name>
        <dbReference type="ChEBI" id="CHEBI:59789"/>
    </ligand>
</feature>
<dbReference type="PANTHER" id="PTHR18895">
    <property type="entry name" value="HEMK METHYLTRANSFERASE"/>
    <property type="match status" value="1"/>
</dbReference>